<organism evidence="6 7">
    <name type="scientific">Pikeienuella piscinae</name>
    <dbReference type="NCBI Taxonomy" id="2748098"/>
    <lineage>
        <taxon>Bacteria</taxon>
        <taxon>Pseudomonadati</taxon>
        <taxon>Pseudomonadota</taxon>
        <taxon>Alphaproteobacteria</taxon>
        <taxon>Rhodobacterales</taxon>
        <taxon>Paracoccaceae</taxon>
        <taxon>Pikeienuella</taxon>
    </lineage>
</organism>
<evidence type="ECO:0000259" key="4">
    <source>
        <dbReference type="PROSITE" id="PS51077"/>
    </source>
</evidence>
<dbReference type="EMBL" id="CP049056">
    <property type="protein sequence ID" value="QIE55623.1"/>
    <property type="molecule type" value="Genomic_DNA"/>
</dbReference>
<dbReference type="GO" id="GO:0003677">
    <property type="term" value="F:DNA binding"/>
    <property type="evidence" value="ECO:0007669"/>
    <property type="project" value="UniProtKB-KW"/>
</dbReference>
<feature type="domain" description="HTH iclR-type" evidence="4">
    <location>
        <begin position="12"/>
        <end position="75"/>
    </location>
</feature>
<keyword evidence="3" id="KW-0804">Transcription</keyword>
<accession>A0A7L5BWU3</accession>
<keyword evidence="1" id="KW-0805">Transcription regulation</keyword>
<evidence type="ECO:0000256" key="2">
    <source>
        <dbReference type="ARBA" id="ARBA00023125"/>
    </source>
</evidence>
<evidence type="ECO:0000256" key="3">
    <source>
        <dbReference type="ARBA" id="ARBA00023163"/>
    </source>
</evidence>
<dbReference type="GO" id="GO:0003700">
    <property type="term" value="F:DNA-binding transcription factor activity"/>
    <property type="evidence" value="ECO:0007669"/>
    <property type="project" value="TreeGrafter"/>
</dbReference>
<name>A0A7L5BWU3_9RHOB</name>
<dbReference type="InterPro" id="IPR036390">
    <property type="entry name" value="WH_DNA-bd_sf"/>
</dbReference>
<dbReference type="SUPFAM" id="SSF55781">
    <property type="entry name" value="GAF domain-like"/>
    <property type="match status" value="1"/>
</dbReference>
<dbReference type="Proteomes" id="UP000503336">
    <property type="component" value="Chromosome"/>
</dbReference>
<protein>
    <submittedName>
        <fullName evidence="6">IclR family transcriptional regulator</fullName>
    </submittedName>
</protein>
<dbReference type="InterPro" id="IPR005471">
    <property type="entry name" value="Tscrpt_reg_IclR_N"/>
</dbReference>
<reference evidence="6 7" key="1">
    <citation type="submission" date="2020-02" db="EMBL/GenBank/DDBJ databases">
        <title>complete genome sequence of Rhodobacteraceae bacterium.</title>
        <authorList>
            <person name="Park J."/>
            <person name="Kim Y.-S."/>
            <person name="Kim K.-H."/>
        </authorList>
    </citation>
    <scope>NUCLEOTIDE SEQUENCE [LARGE SCALE GENOMIC DNA]</scope>
    <source>
        <strain evidence="6 7">RR4-56</strain>
    </source>
</reference>
<evidence type="ECO:0000259" key="5">
    <source>
        <dbReference type="PROSITE" id="PS51078"/>
    </source>
</evidence>
<dbReference type="SMART" id="SM00346">
    <property type="entry name" value="HTH_ICLR"/>
    <property type="match status" value="1"/>
</dbReference>
<keyword evidence="7" id="KW-1185">Reference proteome</keyword>
<dbReference type="AlphaFoldDB" id="A0A7L5BWU3"/>
<dbReference type="InterPro" id="IPR050707">
    <property type="entry name" value="HTH_MetabolicPath_Reg"/>
</dbReference>
<dbReference type="PANTHER" id="PTHR30136:SF35">
    <property type="entry name" value="HTH-TYPE TRANSCRIPTIONAL REGULATOR RV1719"/>
    <property type="match status" value="1"/>
</dbReference>
<evidence type="ECO:0000313" key="7">
    <source>
        <dbReference type="Proteomes" id="UP000503336"/>
    </source>
</evidence>
<evidence type="ECO:0000313" key="6">
    <source>
        <dbReference type="EMBL" id="QIE55623.1"/>
    </source>
</evidence>
<dbReference type="GO" id="GO:0045892">
    <property type="term" value="P:negative regulation of DNA-templated transcription"/>
    <property type="evidence" value="ECO:0007669"/>
    <property type="project" value="TreeGrafter"/>
</dbReference>
<dbReference type="InterPro" id="IPR014757">
    <property type="entry name" value="Tscrpt_reg_IclR_C"/>
</dbReference>
<dbReference type="Pfam" id="PF09339">
    <property type="entry name" value="HTH_IclR"/>
    <property type="match status" value="1"/>
</dbReference>
<dbReference type="InterPro" id="IPR036388">
    <property type="entry name" value="WH-like_DNA-bd_sf"/>
</dbReference>
<dbReference type="KEGG" id="hdh:G5B40_09265"/>
<dbReference type="SUPFAM" id="SSF46785">
    <property type="entry name" value="Winged helix' DNA-binding domain"/>
    <property type="match status" value="1"/>
</dbReference>
<gene>
    <name evidence="6" type="ORF">G5B40_09265</name>
</gene>
<dbReference type="InterPro" id="IPR029016">
    <property type="entry name" value="GAF-like_dom_sf"/>
</dbReference>
<dbReference type="Gene3D" id="3.30.450.40">
    <property type="match status" value="1"/>
</dbReference>
<evidence type="ECO:0000256" key="1">
    <source>
        <dbReference type="ARBA" id="ARBA00023015"/>
    </source>
</evidence>
<dbReference type="PROSITE" id="PS51078">
    <property type="entry name" value="ICLR_ED"/>
    <property type="match status" value="1"/>
</dbReference>
<feature type="domain" description="IclR-ED" evidence="5">
    <location>
        <begin position="76"/>
        <end position="258"/>
    </location>
</feature>
<dbReference type="PROSITE" id="PS51077">
    <property type="entry name" value="HTH_ICLR"/>
    <property type="match status" value="1"/>
</dbReference>
<dbReference type="FunFam" id="1.10.10.10:FF:000056">
    <property type="entry name" value="IclR family transcriptional regulator"/>
    <property type="match status" value="1"/>
</dbReference>
<dbReference type="RefSeq" id="WP_165097794.1">
    <property type="nucleotide sequence ID" value="NZ_CP049056.1"/>
</dbReference>
<dbReference type="PANTHER" id="PTHR30136">
    <property type="entry name" value="HELIX-TURN-HELIX TRANSCRIPTIONAL REGULATOR, ICLR FAMILY"/>
    <property type="match status" value="1"/>
</dbReference>
<dbReference type="Gene3D" id="1.10.10.10">
    <property type="entry name" value="Winged helix-like DNA-binding domain superfamily/Winged helix DNA-binding domain"/>
    <property type="match status" value="1"/>
</dbReference>
<proteinExistence type="predicted"/>
<dbReference type="Pfam" id="PF01614">
    <property type="entry name" value="IclR_C"/>
    <property type="match status" value="1"/>
</dbReference>
<keyword evidence="2" id="KW-0238">DNA-binding</keyword>
<sequence>MTASRPGGDASVKSVQRVATIIRLLAGEAAEGLRLSDVARESGLGKATTHRLLTALAEVGFAYQSAATKRYHVGHEIVRLGALAARHDLVELARPSLLRLARETGDTIFLSVREGLEAVCLDRQVGAFPIRTLTLDAGDRRPLGVGAGSLALLAFLPLEEIAEIVAGNEERLAGFPGFTPEDLHRLARETRARGHSFNDGRIVAGMCAIGAPVLDASGRVAAAISVAAISDRMGDDRAPMIARLIKEEAKRLGACFTRPASNV</sequence>